<comment type="caution">
    <text evidence="2">The sequence shown here is derived from an EMBL/GenBank/DDBJ whole genome shotgun (WGS) entry which is preliminary data.</text>
</comment>
<evidence type="ECO:0000313" key="3">
    <source>
        <dbReference type="Proteomes" id="UP000565711"/>
    </source>
</evidence>
<evidence type="ECO:0000313" key="2">
    <source>
        <dbReference type="EMBL" id="NKY54177.1"/>
    </source>
</evidence>
<reference evidence="2 3" key="1">
    <citation type="submission" date="2020-04" db="EMBL/GenBank/DDBJ databases">
        <title>MicrobeNet Type strains.</title>
        <authorList>
            <person name="Nicholson A.C."/>
        </authorList>
    </citation>
    <scope>NUCLEOTIDE SEQUENCE [LARGE SCALE GENOMIC DNA]</scope>
    <source>
        <strain evidence="2 3">JCM 12354</strain>
    </source>
</reference>
<evidence type="ECO:0000256" key="1">
    <source>
        <dbReference type="SAM" id="MobiDB-lite"/>
    </source>
</evidence>
<feature type="region of interest" description="Disordered" evidence="1">
    <location>
        <begin position="98"/>
        <end position="117"/>
    </location>
</feature>
<proteinExistence type="predicted"/>
<dbReference type="RefSeq" id="WP_168436202.1">
    <property type="nucleotide sequence ID" value="NZ_JAAXOP010000025.1"/>
</dbReference>
<gene>
    <name evidence="2" type="ORF">HGA08_28690</name>
</gene>
<keyword evidence="3" id="KW-1185">Reference proteome</keyword>
<protein>
    <submittedName>
        <fullName evidence="2">Uncharacterized protein</fullName>
    </submittedName>
</protein>
<name>A0A846Y5Q8_9NOCA</name>
<sequence>MTTPAGTRAAPDARAAGRSGAFRCVESALRRSDREWPSRHGGVAGGTGIRARPPFAPGADGIVHVISAARVVVDMFPARARSVAGLLSAPERLLPDCESQWRRRPYSDPPGSLSGRA</sequence>
<dbReference type="Proteomes" id="UP000565711">
    <property type="component" value="Unassembled WGS sequence"/>
</dbReference>
<accession>A0A846Y5Q8</accession>
<dbReference type="AlphaFoldDB" id="A0A846Y5Q8"/>
<organism evidence="2 3">
    <name type="scientific">Nocardia vermiculata</name>
    <dbReference type="NCBI Taxonomy" id="257274"/>
    <lineage>
        <taxon>Bacteria</taxon>
        <taxon>Bacillati</taxon>
        <taxon>Actinomycetota</taxon>
        <taxon>Actinomycetes</taxon>
        <taxon>Mycobacteriales</taxon>
        <taxon>Nocardiaceae</taxon>
        <taxon>Nocardia</taxon>
    </lineage>
</organism>
<dbReference type="EMBL" id="JAAXOP010000025">
    <property type="protein sequence ID" value="NKY54177.1"/>
    <property type="molecule type" value="Genomic_DNA"/>
</dbReference>